<feature type="repeat" description="TPR" evidence="14">
    <location>
        <begin position="144"/>
        <end position="177"/>
    </location>
</feature>
<dbReference type="Proteomes" id="UP001168098">
    <property type="component" value="Unassembled WGS sequence"/>
</dbReference>
<evidence type="ECO:0000256" key="9">
    <source>
        <dbReference type="ARBA" id="ARBA00022842"/>
    </source>
</evidence>
<keyword evidence="14" id="KW-0802">TPR repeat</keyword>
<dbReference type="SUPFAM" id="SSF88723">
    <property type="entry name" value="PIN domain-like"/>
    <property type="match status" value="1"/>
</dbReference>
<feature type="region of interest" description="Disordered" evidence="16">
    <location>
        <begin position="23"/>
        <end position="42"/>
    </location>
</feature>
<comment type="similarity">
    <text evidence="2 15">Belongs to the XPG/RAD2 endonuclease family. EXO1 subfamily.</text>
</comment>
<gene>
    <name evidence="19" type="ORF">PVL29_022054</name>
</gene>
<keyword evidence="7 15" id="KW-0228">DNA excision</keyword>
<evidence type="ECO:0000256" key="12">
    <source>
        <dbReference type="ARBA" id="ARBA00023242"/>
    </source>
</evidence>
<dbReference type="Pfam" id="PF00752">
    <property type="entry name" value="XPG_N"/>
    <property type="match status" value="1"/>
</dbReference>
<evidence type="ECO:0000256" key="14">
    <source>
        <dbReference type="PROSITE-ProRule" id="PRU00339"/>
    </source>
</evidence>
<dbReference type="Pfam" id="PF00867">
    <property type="entry name" value="XPG_I"/>
    <property type="match status" value="1"/>
</dbReference>
<evidence type="ECO:0000256" key="13">
    <source>
        <dbReference type="ARBA" id="ARBA00060210"/>
    </source>
</evidence>
<comment type="function">
    <text evidence="13">Putative 5'-&gt;3' double-stranded DNA exonuclease which may also contain a cryptic 3'-&gt;5' double-stranded DNA exonuclease activity. May be involved in DNA mismatch repair (MMR).</text>
</comment>
<evidence type="ECO:0000256" key="1">
    <source>
        <dbReference type="ARBA" id="ARBA00004123"/>
    </source>
</evidence>
<keyword evidence="20" id="KW-1185">Reference proteome</keyword>
<dbReference type="GO" id="GO:0046872">
    <property type="term" value="F:metal ion binding"/>
    <property type="evidence" value="ECO:0007669"/>
    <property type="project" value="UniProtKB-UniRule"/>
</dbReference>
<feature type="compositionally biased region" description="Basic and acidic residues" evidence="16">
    <location>
        <begin position="539"/>
        <end position="555"/>
    </location>
</feature>
<evidence type="ECO:0000313" key="20">
    <source>
        <dbReference type="Proteomes" id="UP001168098"/>
    </source>
</evidence>
<evidence type="ECO:0000256" key="2">
    <source>
        <dbReference type="ARBA" id="ARBA00010563"/>
    </source>
</evidence>
<dbReference type="SUPFAM" id="SSF47807">
    <property type="entry name" value="5' to 3' exonuclease, C-terminal subdomain"/>
    <property type="match status" value="1"/>
</dbReference>
<evidence type="ECO:0000256" key="5">
    <source>
        <dbReference type="ARBA" id="ARBA00022723"/>
    </source>
</evidence>
<dbReference type="GO" id="GO:0006281">
    <property type="term" value="P:DNA repair"/>
    <property type="evidence" value="ECO:0007669"/>
    <property type="project" value="UniProtKB-UniRule"/>
</dbReference>
<evidence type="ECO:0000259" key="18">
    <source>
        <dbReference type="SMART" id="SM00485"/>
    </source>
</evidence>
<dbReference type="GO" id="GO:0003677">
    <property type="term" value="F:DNA binding"/>
    <property type="evidence" value="ECO:0007669"/>
    <property type="project" value="UniProtKB-UniRule"/>
</dbReference>
<dbReference type="InterPro" id="IPR008918">
    <property type="entry name" value="HhH2"/>
</dbReference>
<evidence type="ECO:0000259" key="17">
    <source>
        <dbReference type="SMART" id="SM00484"/>
    </source>
</evidence>
<organism evidence="19 20">
    <name type="scientific">Vitis rotundifolia</name>
    <name type="common">Muscadine grape</name>
    <dbReference type="NCBI Taxonomy" id="103349"/>
    <lineage>
        <taxon>Eukaryota</taxon>
        <taxon>Viridiplantae</taxon>
        <taxon>Streptophyta</taxon>
        <taxon>Embryophyta</taxon>
        <taxon>Tracheophyta</taxon>
        <taxon>Spermatophyta</taxon>
        <taxon>Magnoliopsida</taxon>
        <taxon>eudicotyledons</taxon>
        <taxon>Gunneridae</taxon>
        <taxon>Pentapetalae</taxon>
        <taxon>rosids</taxon>
        <taxon>Vitales</taxon>
        <taxon>Vitaceae</taxon>
        <taxon>Viteae</taxon>
        <taxon>Vitis</taxon>
    </lineage>
</organism>
<dbReference type="FunFam" id="3.40.50.1010:FF:000002">
    <property type="entry name" value="Exonuclease 1, putative"/>
    <property type="match status" value="1"/>
</dbReference>
<evidence type="ECO:0000256" key="8">
    <source>
        <dbReference type="ARBA" id="ARBA00022801"/>
    </source>
</evidence>
<evidence type="ECO:0000256" key="11">
    <source>
        <dbReference type="ARBA" id="ARBA00023204"/>
    </source>
</evidence>
<feature type="region of interest" description="Disordered" evidence="16">
    <location>
        <begin position="538"/>
        <end position="580"/>
    </location>
</feature>
<dbReference type="PROSITE" id="PS50005">
    <property type="entry name" value="TPR"/>
    <property type="match status" value="1"/>
</dbReference>
<name>A0AA38YUU3_VITRO</name>
<keyword evidence="6 15" id="KW-0227">DNA damage</keyword>
<dbReference type="InterPro" id="IPR019974">
    <property type="entry name" value="XPG_CS"/>
</dbReference>
<dbReference type="EMBL" id="JARBHA010000017">
    <property type="protein sequence ID" value="KAJ9676859.1"/>
    <property type="molecule type" value="Genomic_DNA"/>
</dbReference>
<dbReference type="SMART" id="SM00485">
    <property type="entry name" value="XPGN"/>
    <property type="match status" value="1"/>
</dbReference>
<keyword evidence="11 15" id="KW-0234">DNA repair</keyword>
<dbReference type="PANTHER" id="PTHR11081">
    <property type="entry name" value="FLAP ENDONUCLEASE FAMILY MEMBER"/>
    <property type="match status" value="1"/>
</dbReference>
<dbReference type="InterPro" id="IPR036279">
    <property type="entry name" value="5-3_exonuclease_C_sf"/>
</dbReference>
<evidence type="ECO:0000256" key="3">
    <source>
        <dbReference type="ARBA" id="ARBA00020324"/>
    </source>
</evidence>
<keyword evidence="5 15" id="KW-0479">Metal-binding</keyword>
<dbReference type="GO" id="GO:0035312">
    <property type="term" value="F:5'-3' DNA exonuclease activity"/>
    <property type="evidence" value="ECO:0007669"/>
    <property type="project" value="UniProtKB-UniRule"/>
</dbReference>
<comment type="caution">
    <text evidence="19">The sequence shown here is derived from an EMBL/GenBank/DDBJ whole genome shotgun (WGS) entry which is preliminary data.</text>
</comment>
<evidence type="ECO:0000256" key="7">
    <source>
        <dbReference type="ARBA" id="ARBA00022769"/>
    </source>
</evidence>
<evidence type="ECO:0000256" key="6">
    <source>
        <dbReference type="ARBA" id="ARBA00022763"/>
    </source>
</evidence>
<keyword evidence="4 15" id="KW-0540">Nuclease</keyword>
<keyword evidence="8 15" id="KW-0378">Hydrolase</keyword>
<feature type="domain" description="XPG-I" evidence="17">
    <location>
        <begin position="186"/>
        <end position="262"/>
    </location>
</feature>
<dbReference type="SMART" id="SM00484">
    <property type="entry name" value="XPGI"/>
    <property type="match status" value="1"/>
</dbReference>
<dbReference type="InterPro" id="IPR019734">
    <property type="entry name" value="TPR_rpt"/>
</dbReference>
<dbReference type="CDD" id="cd09857">
    <property type="entry name" value="PIN_EXO1"/>
    <property type="match status" value="1"/>
</dbReference>
<comment type="cofactor">
    <cofactor evidence="15">
        <name>Mg(2+)</name>
        <dbReference type="ChEBI" id="CHEBI:18420"/>
    </cofactor>
    <text evidence="15">Binds 2 magnesium ions per subunit. They probably participate in the reaction catalyzed by the enzyme. May bind an additional third magnesium ion after substrate binding.</text>
</comment>
<dbReference type="AlphaFoldDB" id="A0AA38YUU3"/>
<keyword evidence="10 15" id="KW-0267">Excision nuclease</keyword>
<dbReference type="PANTHER" id="PTHR11081:SF8">
    <property type="entry name" value="EXONUCLEASE 1"/>
    <property type="match status" value="1"/>
</dbReference>
<dbReference type="PROSITE" id="PS00842">
    <property type="entry name" value="XPG_2"/>
    <property type="match status" value="1"/>
</dbReference>
<dbReference type="FunFam" id="1.10.150.20:FF:000011">
    <property type="entry name" value="exonuclease 1"/>
    <property type="match status" value="1"/>
</dbReference>
<dbReference type="GO" id="GO:0005634">
    <property type="term" value="C:nucleus"/>
    <property type="evidence" value="ECO:0007669"/>
    <property type="project" value="UniProtKB-SubCell"/>
</dbReference>
<dbReference type="InterPro" id="IPR006086">
    <property type="entry name" value="XPG-I_dom"/>
</dbReference>
<dbReference type="GO" id="GO:0017108">
    <property type="term" value="F:5'-flap endonuclease activity"/>
    <property type="evidence" value="ECO:0007669"/>
    <property type="project" value="TreeGrafter"/>
</dbReference>
<protein>
    <recommendedName>
        <fullName evidence="3 15">Exonuclease 1</fullName>
        <ecNumber evidence="15">3.1.-.-</ecNumber>
    </recommendedName>
</protein>
<keyword evidence="15" id="KW-0238">DNA-binding</keyword>
<keyword evidence="12 15" id="KW-0539">Nucleus</keyword>
<reference evidence="19 20" key="1">
    <citation type="journal article" date="2023" name="BMC Biotechnol.">
        <title>Vitis rotundifolia cv Carlos genome sequencing.</title>
        <authorList>
            <person name="Huff M."/>
            <person name="Hulse-Kemp A."/>
            <person name="Scheffler B."/>
            <person name="Youngblood R."/>
            <person name="Simpson S."/>
            <person name="Babiker E."/>
            <person name="Staton M."/>
        </authorList>
    </citation>
    <scope>NUCLEOTIDE SEQUENCE [LARGE SCALE GENOMIC DNA]</scope>
    <source>
        <tissue evidence="19">Leaf</tissue>
    </source>
</reference>
<dbReference type="InterPro" id="IPR029060">
    <property type="entry name" value="PIN-like_dom_sf"/>
</dbReference>
<sequence length="580" mass="65610">MLDIHHSSSSLCNTCSPSRHFLNPEKPKSLGKSSSSQKKNKKTWKMGIKDLLRYMKPFIEPIHIKKYAGKRVGIDAYSWLHKGAYSCSMELCLNSKGDKKLRYLQYFMHRINLLRHYKITPVVVFDGGNIPCKATTEQERYRKRKSYCDLAMAKLKEGDVTGASELFQRAVTITPSMAHQLIQILRTENIEFVVAPYEADAQLAYLSNLEADKGGIAAVITEDSDLMAYGCRAIIFKMDRNGNGEEMVLDRVFDSVARVPSFQNFDKELFTGMCVLAGCDFLPSVPGIGIARAYSLVAKYRNLDRVLSVLKFEKRNQMPEDYTKSFREAVAVFQHARIYDADTKRVQHMKPLTDDLLQSLDGELDFLGPEIPPSIATAIAEGNLDPVTMEAFDHFSSHESHLEPTVTQTSNEIVKPEATAESTEESCFTIFSSHETREERVTASTVMEQRPVIEETKYLNEAVALQKIMFPSEVHGMLENKITQDETPLKIPDNNPFKKRKLNEIYLDQMPSITEQISVVVDVDNSDIMCVALESQESVDSKPNKVADRKATGKNEKRKRSDCKSSESKKNSILNFFSRV</sequence>
<evidence type="ECO:0000256" key="16">
    <source>
        <dbReference type="SAM" id="MobiDB-lite"/>
    </source>
</evidence>
<dbReference type="CDD" id="cd09901">
    <property type="entry name" value="H3TH_FEN1-like"/>
    <property type="match status" value="1"/>
</dbReference>
<keyword evidence="15" id="KW-0269">Exonuclease</keyword>
<dbReference type="EC" id="3.1.-.-" evidence="15"/>
<accession>A0AA38YUU3</accession>
<proteinExistence type="inferred from homology"/>
<dbReference type="InterPro" id="IPR006084">
    <property type="entry name" value="XPG/Rad2"/>
</dbReference>
<dbReference type="PRINTS" id="PR00853">
    <property type="entry name" value="XPGRADSUPER"/>
</dbReference>
<feature type="compositionally biased region" description="Polar residues" evidence="16">
    <location>
        <begin position="571"/>
        <end position="580"/>
    </location>
</feature>
<comment type="function">
    <text evidence="15">5'-&gt;3' double-stranded DNA exonuclease which may also possess a cryptic 3'-&gt;5' double-stranded DNA exonuclease activity. Functions in DNA mismatch repair.</text>
</comment>
<dbReference type="InterPro" id="IPR006085">
    <property type="entry name" value="XPG_DNA_repair_N"/>
</dbReference>
<keyword evidence="9 15" id="KW-0460">Magnesium</keyword>
<dbReference type="Gene3D" id="3.40.50.1010">
    <property type="entry name" value="5'-nuclease"/>
    <property type="match status" value="1"/>
</dbReference>
<comment type="subcellular location">
    <subcellularLocation>
        <location evidence="1 15">Nucleus</location>
    </subcellularLocation>
</comment>
<dbReference type="SMART" id="SM00279">
    <property type="entry name" value="HhH2"/>
    <property type="match status" value="1"/>
</dbReference>
<evidence type="ECO:0000256" key="10">
    <source>
        <dbReference type="ARBA" id="ARBA00022881"/>
    </source>
</evidence>
<evidence type="ECO:0000256" key="4">
    <source>
        <dbReference type="ARBA" id="ARBA00022722"/>
    </source>
</evidence>
<evidence type="ECO:0000313" key="19">
    <source>
        <dbReference type="EMBL" id="KAJ9676859.1"/>
    </source>
</evidence>
<evidence type="ECO:0000256" key="15">
    <source>
        <dbReference type="RuleBase" id="RU910737"/>
    </source>
</evidence>
<dbReference type="Gene3D" id="1.10.150.20">
    <property type="entry name" value="5' to 3' exonuclease, C-terminal subdomain"/>
    <property type="match status" value="1"/>
</dbReference>
<feature type="domain" description="XPG N-terminal" evidence="18">
    <location>
        <begin position="46"/>
        <end position="147"/>
    </location>
</feature>
<dbReference type="InterPro" id="IPR044752">
    <property type="entry name" value="PIN-like_EXO1"/>
</dbReference>